<dbReference type="Proteomes" id="UP000481947">
    <property type="component" value="Unassembled WGS sequence"/>
</dbReference>
<dbReference type="GO" id="GO:0006304">
    <property type="term" value="P:DNA modification"/>
    <property type="evidence" value="ECO:0007669"/>
    <property type="project" value="InterPro"/>
</dbReference>
<dbReference type="InterPro" id="IPR013670">
    <property type="entry name" value="EcoEI_R_C_dom"/>
</dbReference>
<proteinExistence type="predicted"/>
<dbReference type="Pfam" id="PF08463">
    <property type="entry name" value="EcoEI_R_C"/>
    <property type="match status" value="1"/>
</dbReference>
<dbReference type="GO" id="GO:0005829">
    <property type="term" value="C:cytosol"/>
    <property type="evidence" value="ECO:0007669"/>
    <property type="project" value="TreeGrafter"/>
</dbReference>
<dbReference type="GO" id="GO:0003824">
    <property type="term" value="F:catalytic activity"/>
    <property type="evidence" value="ECO:0007669"/>
    <property type="project" value="InterPro"/>
</dbReference>
<name>A0A7C9MU49_9BURK</name>
<accession>A0A7C9MU49</accession>
<dbReference type="GO" id="GO:0003677">
    <property type="term" value="F:DNA binding"/>
    <property type="evidence" value="ECO:0007669"/>
    <property type="project" value="InterPro"/>
</dbReference>
<feature type="domain" description="EcoEI R protein C-terminal" evidence="1">
    <location>
        <begin position="138"/>
        <end position="282"/>
    </location>
</feature>
<gene>
    <name evidence="2" type="ORF">F5985_03450</name>
</gene>
<evidence type="ECO:0000313" key="3">
    <source>
        <dbReference type="Proteomes" id="UP000481947"/>
    </source>
</evidence>
<dbReference type="AlphaFoldDB" id="A0A7C9MU49"/>
<dbReference type="PANTHER" id="PTHR47396:SF1">
    <property type="entry name" value="ATP-DEPENDENT HELICASE IRC3-RELATED"/>
    <property type="match status" value="1"/>
</dbReference>
<evidence type="ECO:0000313" key="2">
    <source>
        <dbReference type="EMBL" id="MYZ51216.1"/>
    </source>
</evidence>
<dbReference type="PANTHER" id="PTHR47396">
    <property type="entry name" value="TYPE I RESTRICTION ENZYME ECOKI R PROTEIN"/>
    <property type="match status" value="1"/>
</dbReference>
<sequence length="289" mass="31906">MTCRCWLGRPAAGWACAACSAKRFDLLVLRTQLSVLQAGTGFPGLKDKIQAIAGALEEQIAIPLIKAEMAFIQAVAGDEWWEDVTVPMLESARRRLRALVKLIPKGQKKIVYTDFEDDLGELTTIELPQVTAGLNMAKFKEKARVFLREHDSHLSLQRLRRNQALTPTDLQELEKMLLQAGGSKALIDEAREQSHGLGLFIRSLVGLDREAAMQAFGEFLQGGKASPDQIEFIDLIVQELTRNGVMEAGRLFESPFTDVNAQGPLGVFPPAKVTQIVQVLDDIKERAVA</sequence>
<evidence type="ECO:0000259" key="1">
    <source>
        <dbReference type="Pfam" id="PF08463"/>
    </source>
</evidence>
<dbReference type="EMBL" id="VYSB01000002">
    <property type="protein sequence ID" value="MYZ51216.1"/>
    <property type="molecule type" value="Genomic_DNA"/>
</dbReference>
<dbReference type="InterPro" id="IPR050742">
    <property type="entry name" value="Helicase_Restrict-Modif_Enz"/>
</dbReference>
<protein>
    <recommendedName>
        <fullName evidence="1">EcoEI R protein C-terminal domain-containing protein</fullName>
    </recommendedName>
</protein>
<organism evidence="2 3">
    <name type="scientific">Malikia spinosa</name>
    <dbReference type="NCBI Taxonomy" id="86180"/>
    <lineage>
        <taxon>Bacteria</taxon>
        <taxon>Pseudomonadati</taxon>
        <taxon>Pseudomonadota</taxon>
        <taxon>Betaproteobacteria</taxon>
        <taxon>Burkholderiales</taxon>
        <taxon>Comamonadaceae</taxon>
        <taxon>Malikia</taxon>
    </lineage>
</organism>
<reference evidence="2 3" key="1">
    <citation type="submission" date="2019-09" db="EMBL/GenBank/DDBJ databases">
        <title>Identification of Malikia spinosa a prominent benzene-, toluene-, and ethylbenzene-degrading bacterium: enrichment, isolation and whole genome sequencing.</title>
        <authorList>
            <person name="Tancsics A."/>
            <person name="Revesz F."/>
            <person name="Kriszt B."/>
        </authorList>
    </citation>
    <scope>NUCLEOTIDE SEQUENCE [LARGE SCALE GENOMIC DNA]</scope>
    <source>
        <strain evidence="2 3">AB6</strain>
    </source>
</reference>
<comment type="caution">
    <text evidence="2">The sequence shown here is derived from an EMBL/GenBank/DDBJ whole genome shotgun (WGS) entry which is preliminary data.</text>
</comment>